<name>T1K5A3_TETUR</name>
<evidence type="ECO:0000313" key="8">
    <source>
        <dbReference type="EnsemblMetazoa" id="tetur05g05560.1"/>
    </source>
</evidence>
<dbReference type="PANTHER" id="PTHR11096">
    <property type="entry name" value="RNA 3' TERMINAL PHOSPHATE CYCLASE"/>
    <property type="match status" value="1"/>
</dbReference>
<gene>
    <name evidence="8" type="primary">107360893</name>
</gene>
<keyword evidence="4" id="KW-0539">Nucleus</keyword>
<reference evidence="9" key="1">
    <citation type="submission" date="2011-08" db="EMBL/GenBank/DDBJ databases">
        <authorList>
            <person name="Rombauts S."/>
        </authorList>
    </citation>
    <scope>NUCLEOTIDE SEQUENCE</scope>
    <source>
        <strain evidence="9">London</strain>
    </source>
</reference>
<dbReference type="Gene3D" id="3.65.10.20">
    <property type="entry name" value="RNA 3'-terminal phosphate cyclase domain"/>
    <property type="match status" value="1"/>
</dbReference>
<keyword evidence="9" id="KW-1185">Reference proteome</keyword>
<sequence>MSVSVSKDYIFEGSNCFRIRIMLSILSGKPIMIHKIRVREEEPGLHESEVSFLKLIVKSTNGSTFIIDETGTQITFKPGLLHGGPIEHDCGLQRSISYFLQPLIILAPFCKVPIEATLTGITNDQLDVSIDALRQSTIPLVSKLISVWEKTDIELTVVSRGMPPNGGGKVFFKCPIRNTIKPINLLKPGKIKRIRGIALATRVAPNIANRMIDKAKGLLLKFIPDVYIHSDHLKGKNSGNSPGFGLSLVAETTEGIHYTGEAYSNPSGSDKGPSLPEDVAQEAVFCLFEEIYRGGCVSSVNQSIVCLYMALGQPDVSKVEFGPLSPFTVQLLKHMRQILQITFKLEVKDKGEEDERDEDLKKGSEKIMATCVGIGFSNLSKTII</sequence>
<evidence type="ECO:0000256" key="3">
    <source>
        <dbReference type="ARBA" id="ARBA00022517"/>
    </source>
</evidence>
<dbReference type="InterPro" id="IPR020719">
    <property type="entry name" value="RNA3'_term_phos_cycl-like_CS"/>
</dbReference>
<dbReference type="InterPro" id="IPR000228">
    <property type="entry name" value="RNA3'_term_phos_cyc"/>
</dbReference>
<dbReference type="InterPro" id="IPR037136">
    <property type="entry name" value="RNA3'_phos_cyclase_dom_sf"/>
</dbReference>
<dbReference type="Gene3D" id="3.30.360.20">
    <property type="entry name" value="RNA 3'-terminal phosphate cyclase, insert domain"/>
    <property type="match status" value="1"/>
</dbReference>
<feature type="binding site" evidence="5">
    <location>
        <position position="101"/>
    </location>
    <ligand>
        <name>ATP</name>
        <dbReference type="ChEBI" id="CHEBI:30616"/>
    </ligand>
</feature>
<dbReference type="GO" id="GO:0000479">
    <property type="term" value="P:endonucleolytic cleavage of tricistronic rRNA transcript (SSU-rRNA, 5.8S rRNA, LSU-rRNA)"/>
    <property type="evidence" value="ECO:0007669"/>
    <property type="project" value="TreeGrafter"/>
</dbReference>
<dbReference type="OrthoDB" id="1911237at2759"/>
<keyword evidence="5" id="KW-0067">ATP-binding</keyword>
<dbReference type="Pfam" id="PF05189">
    <property type="entry name" value="RTC_insert"/>
    <property type="match status" value="1"/>
</dbReference>
<reference evidence="8" key="2">
    <citation type="submission" date="2015-06" db="UniProtKB">
        <authorList>
            <consortium name="EnsemblMetazoa"/>
        </authorList>
    </citation>
    <scope>IDENTIFICATION</scope>
</reference>
<dbReference type="InterPro" id="IPR013791">
    <property type="entry name" value="RNA3'-term_phos_cycl_insert"/>
</dbReference>
<keyword evidence="3" id="KW-0690">Ribosome biogenesis</keyword>
<dbReference type="EnsemblMetazoa" id="tetur05g05560.1">
    <property type="protein sequence ID" value="tetur05g05560.1"/>
    <property type="gene ID" value="tetur05g05560"/>
</dbReference>
<dbReference type="PIRSF" id="PIRSF005378">
    <property type="entry name" value="RNA3'_term_phos_cycl_euk"/>
    <property type="match status" value="1"/>
</dbReference>
<keyword evidence="5" id="KW-0547">Nucleotide-binding</keyword>
<proteinExistence type="inferred from homology"/>
<dbReference type="PANTHER" id="PTHR11096:SF1">
    <property type="entry name" value="RNA 3'-TERMINAL PHOSPHATE CYCLASE-LIKE PROTEIN"/>
    <property type="match status" value="1"/>
</dbReference>
<evidence type="ECO:0008006" key="10">
    <source>
        <dbReference type="Google" id="ProtNLM"/>
    </source>
</evidence>
<dbReference type="KEGG" id="tut:107360893"/>
<feature type="domain" description="RNA 3'-terminal phosphate cyclase" evidence="6">
    <location>
        <begin position="10"/>
        <end position="344"/>
    </location>
</feature>
<evidence type="ECO:0000313" key="9">
    <source>
        <dbReference type="Proteomes" id="UP000015104"/>
    </source>
</evidence>
<dbReference type="Proteomes" id="UP000015104">
    <property type="component" value="Unassembled WGS sequence"/>
</dbReference>
<dbReference type="HOGENOM" id="CLU_027882_1_0_1"/>
<evidence type="ECO:0000259" key="7">
    <source>
        <dbReference type="Pfam" id="PF05189"/>
    </source>
</evidence>
<dbReference type="EMBL" id="CAEY01001585">
    <property type="status" value="NOT_ANNOTATED_CDS"/>
    <property type="molecule type" value="Genomic_DNA"/>
</dbReference>
<comment type="subcellular location">
    <subcellularLocation>
        <location evidence="1">Nucleus</location>
        <location evidence="1">Nucleolus</location>
    </subcellularLocation>
</comment>
<dbReference type="InterPro" id="IPR016443">
    <property type="entry name" value="RNA3'_term_phos_cyc_type_2"/>
</dbReference>
<dbReference type="GO" id="GO:0004521">
    <property type="term" value="F:RNA endonuclease activity"/>
    <property type="evidence" value="ECO:0007669"/>
    <property type="project" value="TreeGrafter"/>
</dbReference>
<dbReference type="GO" id="GO:0005730">
    <property type="term" value="C:nucleolus"/>
    <property type="evidence" value="ECO:0007669"/>
    <property type="project" value="UniProtKB-SubCell"/>
</dbReference>
<evidence type="ECO:0000256" key="5">
    <source>
        <dbReference type="PIRSR" id="PIRSR005378-2"/>
    </source>
</evidence>
<evidence type="ECO:0000259" key="6">
    <source>
        <dbReference type="Pfam" id="PF01137"/>
    </source>
</evidence>
<dbReference type="InterPro" id="IPR023797">
    <property type="entry name" value="RNA3'_phos_cyclase_dom"/>
</dbReference>
<dbReference type="eggNOG" id="KOG3980">
    <property type="taxonomic scope" value="Eukaryota"/>
</dbReference>
<dbReference type="Pfam" id="PF01137">
    <property type="entry name" value="RTC"/>
    <property type="match status" value="1"/>
</dbReference>
<dbReference type="STRING" id="32264.T1K5A3"/>
<evidence type="ECO:0000256" key="4">
    <source>
        <dbReference type="ARBA" id="ARBA00023242"/>
    </source>
</evidence>
<dbReference type="InterPro" id="IPR036553">
    <property type="entry name" value="RPTC_insert"/>
</dbReference>
<evidence type="ECO:0000256" key="1">
    <source>
        <dbReference type="ARBA" id="ARBA00004604"/>
    </source>
</evidence>
<protein>
    <recommendedName>
        <fullName evidence="10">RNA 3'-terminal phosphate cyclase domain-containing protein</fullName>
    </recommendedName>
</protein>
<dbReference type="NCBIfam" id="TIGR03400">
    <property type="entry name" value="18S_RNA_Rcl1p"/>
    <property type="match status" value="1"/>
</dbReference>
<dbReference type="SUPFAM" id="SSF55205">
    <property type="entry name" value="EPT/RTPC-like"/>
    <property type="match status" value="1"/>
</dbReference>
<accession>T1K5A3</accession>
<dbReference type="InterPro" id="IPR013792">
    <property type="entry name" value="RNA3'P_cycl/enolpyr_Trfase_a/b"/>
</dbReference>
<dbReference type="OMA" id="YTDQNKG"/>
<feature type="domain" description="RNA 3'-terminal phosphate cyclase insert" evidence="7">
    <location>
        <begin position="187"/>
        <end position="291"/>
    </location>
</feature>
<comment type="similarity">
    <text evidence="2">Belongs to the RNA 3'-terminal cyclase family. Type 2 subfamily.</text>
</comment>
<evidence type="ECO:0000256" key="2">
    <source>
        <dbReference type="ARBA" id="ARBA00007089"/>
    </source>
</evidence>
<dbReference type="PROSITE" id="PS01287">
    <property type="entry name" value="RTC"/>
    <property type="match status" value="1"/>
</dbReference>
<organism evidence="8 9">
    <name type="scientific">Tetranychus urticae</name>
    <name type="common">Two-spotted spider mite</name>
    <dbReference type="NCBI Taxonomy" id="32264"/>
    <lineage>
        <taxon>Eukaryota</taxon>
        <taxon>Metazoa</taxon>
        <taxon>Ecdysozoa</taxon>
        <taxon>Arthropoda</taxon>
        <taxon>Chelicerata</taxon>
        <taxon>Arachnida</taxon>
        <taxon>Acari</taxon>
        <taxon>Acariformes</taxon>
        <taxon>Trombidiformes</taxon>
        <taxon>Prostigmata</taxon>
        <taxon>Eleutherengona</taxon>
        <taxon>Raphignathae</taxon>
        <taxon>Tetranychoidea</taxon>
        <taxon>Tetranychidae</taxon>
        <taxon>Tetranychus</taxon>
    </lineage>
</organism>
<dbReference type="GO" id="GO:0005524">
    <property type="term" value="F:ATP binding"/>
    <property type="evidence" value="ECO:0007669"/>
    <property type="project" value="UniProtKB-KW"/>
</dbReference>
<dbReference type="AlphaFoldDB" id="T1K5A3"/>
<dbReference type="CDD" id="cd00875">
    <property type="entry name" value="RNA_Cyclase_Class_I"/>
    <property type="match status" value="1"/>
</dbReference>